<dbReference type="InterPro" id="IPR003959">
    <property type="entry name" value="ATPase_AAA_core"/>
</dbReference>
<dbReference type="GO" id="GO:0008233">
    <property type="term" value="F:peptidase activity"/>
    <property type="evidence" value="ECO:0007669"/>
    <property type="project" value="UniProtKB-KW"/>
</dbReference>
<dbReference type="Proteomes" id="UP000886879">
    <property type="component" value="Unassembled WGS sequence"/>
</dbReference>
<dbReference type="PROSITE" id="PS00870">
    <property type="entry name" value="CLPAB_1"/>
    <property type="match status" value="1"/>
</dbReference>
<feature type="compositionally biased region" description="Basic and acidic residues" evidence="5">
    <location>
        <begin position="62"/>
        <end position="75"/>
    </location>
</feature>
<dbReference type="GO" id="GO:0016887">
    <property type="term" value="F:ATP hydrolysis activity"/>
    <property type="evidence" value="ECO:0007669"/>
    <property type="project" value="InterPro"/>
</dbReference>
<dbReference type="AlphaFoldDB" id="A0A9D1CH85"/>
<feature type="domain" description="AAA+ ATPase" evidence="6">
    <location>
        <begin position="114"/>
        <end position="259"/>
    </location>
</feature>
<dbReference type="InterPro" id="IPR050130">
    <property type="entry name" value="ClpA_ClpB"/>
</dbReference>
<evidence type="ECO:0000256" key="5">
    <source>
        <dbReference type="SAM" id="MobiDB-lite"/>
    </source>
</evidence>
<feature type="domain" description="AAA+ ATPase" evidence="6">
    <location>
        <begin position="447"/>
        <end position="605"/>
    </location>
</feature>
<comment type="caution">
    <text evidence="8">The sequence shown here is derived from an EMBL/GenBank/DDBJ whole genome shotgun (WGS) entry which is preliminary data.</text>
</comment>
<dbReference type="Pfam" id="PF07724">
    <property type="entry name" value="AAA_2"/>
    <property type="match status" value="1"/>
</dbReference>
<feature type="compositionally biased region" description="Basic and acidic residues" evidence="5">
    <location>
        <begin position="17"/>
        <end position="40"/>
    </location>
</feature>
<dbReference type="FunFam" id="3.40.50.300:FF:000010">
    <property type="entry name" value="Chaperone clpB 1, putative"/>
    <property type="match status" value="1"/>
</dbReference>
<dbReference type="GO" id="GO:0006508">
    <property type="term" value="P:proteolysis"/>
    <property type="evidence" value="ECO:0007669"/>
    <property type="project" value="UniProtKB-KW"/>
</dbReference>
<feature type="domain" description="Clp ATPase C-terminal" evidence="7">
    <location>
        <begin position="622"/>
        <end position="713"/>
    </location>
</feature>
<evidence type="ECO:0000256" key="1">
    <source>
        <dbReference type="ARBA" id="ARBA00022741"/>
    </source>
</evidence>
<accession>A0A9D1CH85</accession>
<dbReference type="InterPro" id="IPR027417">
    <property type="entry name" value="P-loop_NTPase"/>
</dbReference>
<dbReference type="PANTHER" id="PTHR11638:SF175">
    <property type="entry name" value="ATP-DEPENDENT CLP PROTEASE, ATP-BINDING SUBUNIT CLPC"/>
    <property type="match status" value="1"/>
</dbReference>
<keyword evidence="3 4" id="KW-0143">Chaperone</keyword>
<keyword evidence="8" id="KW-0645">Protease</keyword>
<evidence type="ECO:0000259" key="6">
    <source>
        <dbReference type="SMART" id="SM00382"/>
    </source>
</evidence>
<comment type="similarity">
    <text evidence="4">Belongs to the ClpA/ClpB family.</text>
</comment>
<dbReference type="PANTHER" id="PTHR11638">
    <property type="entry name" value="ATP-DEPENDENT CLP PROTEASE"/>
    <property type="match status" value="1"/>
</dbReference>
<dbReference type="CDD" id="cd19499">
    <property type="entry name" value="RecA-like_ClpB_Hsp104-like"/>
    <property type="match status" value="1"/>
</dbReference>
<dbReference type="InterPro" id="IPR001270">
    <property type="entry name" value="ClpA/B"/>
</dbReference>
<sequence>MDEGEKSGHRGINWGKATHDWREDRRDSMEDRKEWKERSPVGKKGGLPRDSAGWGGEMQATRAERARVREGGETKLTDRYSRDLTRMAAMGALDPLIGRDEEVGRVVQILSRRTKNNPALVGEPGVGKTAVAEGLAMRMASGQVPPVLRGKRLLSLDLVSMVAGTKYRGEFEDRVNQILAEVHRAGNVILFLDELHNIVGAGSAEGAIDAANILKPALGRGEIQVVGATTLEEYRKYIEKDSALERRFQPVRVGEPTPEQTLEILKGIRPRYEAHHGVVITDRALQAAVELSRRYLPDRFLPDKAIDLMDEGAAKLRMQGEVPHSLRGLMGRIEQAARERRAAAAEQNYERAAMLRDAEWDFRGELERKLARKQLAPHQQLEPEHIASVVAQWTGIPVETVTKGEARRLLELEDELRARVVGQDQAVAAVSAAIRRSRVGLKEPNRPVGVFLFLGPTGVGKTELCRALAAALFGSEEAIVRFDMSEYMEKHSVSRLVGAPPGYVGHEEGGQLTERVRRRPWSVVLFDELEKAHSDLHNILLQVMEDGVLTDGLGRKADFRNTVVVMTSNVGARHMVSHTPPMGFAGGDLDAYRTRAVMEELRRQFPPEFLNRLDEVVLFHRLDQPHLERIAGRLLGGLEGRLAALGVGLKADEKAVSLLASPMEERERDQGARPIRRSVRRRVEEPAAQMLLSRDLERGDVLCLGVEKEQLVLHREKKQI</sequence>
<dbReference type="InterPro" id="IPR018368">
    <property type="entry name" value="ClpA/B_CS1"/>
</dbReference>
<reference evidence="8" key="1">
    <citation type="submission" date="2020-10" db="EMBL/GenBank/DDBJ databases">
        <authorList>
            <person name="Gilroy R."/>
        </authorList>
    </citation>
    <scope>NUCLEOTIDE SEQUENCE</scope>
    <source>
        <strain evidence="8">ChiGjej2B2-12916</strain>
    </source>
</reference>
<dbReference type="GO" id="GO:0034605">
    <property type="term" value="P:cellular response to heat"/>
    <property type="evidence" value="ECO:0007669"/>
    <property type="project" value="TreeGrafter"/>
</dbReference>
<feature type="region of interest" description="Disordered" evidence="5">
    <location>
        <begin position="1"/>
        <end position="75"/>
    </location>
</feature>
<reference evidence="8" key="2">
    <citation type="journal article" date="2021" name="PeerJ">
        <title>Extensive microbial diversity within the chicken gut microbiome revealed by metagenomics and culture.</title>
        <authorList>
            <person name="Gilroy R."/>
            <person name="Ravi A."/>
            <person name="Getino M."/>
            <person name="Pursley I."/>
            <person name="Horton D.L."/>
            <person name="Alikhan N.F."/>
            <person name="Baker D."/>
            <person name="Gharbi K."/>
            <person name="Hall N."/>
            <person name="Watson M."/>
            <person name="Adriaenssens E.M."/>
            <person name="Foster-Nyarko E."/>
            <person name="Jarju S."/>
            <person name="Secka A."/>
            <person name="Antonio M."/>
            <person name="Oren A."/>
            <person name="Chaudhuri R.R."/>
            <person name="La Ragione R."/>
            <person name="Hildebrand F."/>
            <person name="Pallen M.J."/>
        </authorList>
    </citation>
    <scope>NUCLEOTIDE SEQUENCE</scope>
    <source>
        <strain evidence="8">ChiGjej2B2-12916</strain>
    </source>
</reference>
<dbReference type="GO" id="GO:0005524">
    <property type="term" value="F:ATP binding"/>
    <property type="evidence" value="ECO:0007669"/>
    <property type="project" value="UniProtKB-KW"/>
</dbReference>
<dbReference type="PRINTS" id="PR00300">
    <property type="entry name" value="CLPPROTEASEA"/>
</dbReference>
<dbReference type="InterPro" id="IPR003593">
    <property type="entry name" value="AAA+_ATPase"/>
</dbReference>
<evidence type="ECO:0000313" key="8">
    <source>
        <dbReference type="EMBL" id="HIQ61836.1"/>
    </source>
</evidence>
<organism evidence="8 9">
    <name type="scientific">Candidatus Enterenecus faecium</name>
    <dbReference type="NCBI Taxonomy" id="2840780"/>
    <lineage>
        <taxon>Bacteria</taxon>
        <taxon>Bacillati</taxon>
        <taxon>Bacillota</taxon>
        <taxon>Clostridia</taxon>
        <taxon>Eubacteriales</taxon>
        <taxon>Candidatus Enterenecus</taxon>
    </lineage>
</organism>
<dbReference type="InterPro" id="IPR041546">
    <property type="entry name" value="ClpA/ClpB_AAA_lid"/>
</dbReference>
<proteinExistence type="inferred from homology"/>
<keyword evidence="1 4" id="KW-0547">Nucleotide-binding</keyword>
<dbReference type="Gene3D" id="1.10.8.60">
    <property type="match status" value="2"/>
</dbReference>
<dbReference type="Pfam" id="PF00004">
    <property type="entry name" value="AAA"/>
    <property type="match status" value="1"/>
</dbReference>
<dbReference type="Pfam" id="PF17871">
    <property type="entry name" value="AAA_lid_9"/>
    <property type="match status" value="1"/>
</dbReference>
<dbReference type="EMBL" id="DVFO01000104">
    <property type="protein sequence ID" value="HIQ61836.1"/>
    <property type="molecule type" value="Genomic_DNA"/>
</dbReference>
<evidence type="ECO:0000256" key="3">
    <source>
        <dbReference type="ARBA" id="ARBA00023186"/>
    </source>
</evidence>
<protein>
    <submittedName>
        <fullName evidence="8">ATP-dependent Clp protease ATP-binding subunit</fullName>
    </submittedName>
</protein>
<dbReference type="SMART" id="SM01086">
    <property type="entry name" value="ClpB_D2-small"/>
    <property type="match status" value="1"/>
</dbReference>
<dbReference type="CDD" id="cd00009">
    <property type="entry name" value="AAA"/>
    <property type="match status" value="1"/>
</dbReference>
<keyword evidence="8" id="KW-0378">Hydrolase</keyword>
<dbReference type="Gene3D" id="4.10.860.10">
    <property type="entry name" value="UVR domain"/>
    <property type="match status" value="1"/>
</dbReference>
<evidence type="ECO:0000313" key="9">
    <source>
        <dbReference type="Proteomes" id="UP000886879"/>
    </source>
</evidence>
<dbReference type="FunFam" id="3.40.50.300:FF:000025">
    <property type="entry name" value="ATP-dependent Clp protease subunit"/>
    <property type="match status" value="1"/>
</dbReference>
<dbReference type="SMART" id="SM00382">
    <property type="entry name" value="AAA"/>
    <property type="match status" value="2"/>
</dbReference>
<dbReference type="InterPro" id="IPR028299">
    <property type="entry name" value="ClpA/B_CS2"/>
</dbReference>
<dbReference type="Pfam" id="PF10431">
    <property type="entry name" value="ClpB_D2-small"/>
    <property type="match status" value="1"/>
</dbReference>
<gene>
    <name evidence="8" type="ORF">IAD31_09635</name>
</gene>
<dbReference type="Gene3D" id="3.40.50.300">
    <property type="entry name" value="P-loop containing nucleotide triphosphate hydrolases"/>
    <property type="match status" value="2"/>
</dbReference>
<dbReference type="SUPFAM" id="SSF52540">
    <property type="entry name" value="P-loop containing nucleoside triphosphate hydrolases"/>
    <property type="match status" value="2"/>
</dbReference>
<name>A0A9D1CH85_9FIRM</name>
<keyword evidence="2 4" id="KW-0067">ATP-binding</keyword>
<evidence type="ECO:0000256" key="2">
    <source>
        <dbReference type="ARBA" id="ARBA00022840"/>
    </source>
</evidence>
<evidence type="ECO:0000256" key="4">
    <source>
        <dbReference type="RuleBase" id="RU004432"/>
    </source>
</evidence>
<dbReference type="InterPro" id="IPR019489">
    <property type="entry name" value="Clp_ATPase_C"/>
</dbReference>
<evidence type="ECO:0000259" key="7">
    <source>
        <dbReference type="SMART" id="SM01086"/>
    </source>
</evidence>
<dbReference type="GO" id="GO:0005737">
    <property type="term" value="C:cytoplasm"/>
    <property type="evidence" value="ECO:0007669"/>
    <property type="project" value="TreeGrafter"/>
</dbReference>
<dbReference type="PROSITE" id="PS00871">
    <property type="entry name" value="CLPAB_2"/>
    <property type="match status" value="1"/>
</dbReference>